<gene>
    <name evidence="1" type="ORF">Godav_003779</name>
</gene>
<name>A0A7J8SKB7_GOSDV</name>
<sequence>MNLMDIENDYFLVKIRSRDDYMKVLVEVIAYIRLFDLFVTLYKRSILTTIGEMIGVAIKIDFKTNSGSQRRFTRMGLTEPNREDAKCKSPFFSGIGYSSFGATKFN</sequence>
<evidence type="ECO:0000313" key="1">
    <source>
        <dbReference type="EMBL" id="MBA0626046.1"/>
    </source>
</evidence>
<organism evidence="1 2">
    <name type="scientific">Gossypium davidsonii</name>
    <name type="common">Davidson's cotton</name>
    <name type="synonym">Gossypium klotzschianum subsp. davidsonii</name>
    <dbReference type="NCBI Taxonomy" id="34287"/>
    <lineage>
        <taxon>Eukaryota</taxon>
        <taxon>Viridiplantae</taxon>
        <taxon>Streptophyta</taxon>
        <taxon>Embryophyta</taxon>
        <taxon>Tracheophyta</taxon>
        <taxon>Spermatophyta</taxon>
        <taxon>Magnoliopsida</taxon>
        <taxon>eudicotyledons</taxon>
        <taxon>Gunneridae</taxon>
        <taxon>Pentapetalae</taxon>
        <taxon>rosids</taxon>
        <taxon>malvids</taxon>
        <taxon>Malvales</taxon>
        <taxon>Malvaceae</taxon>
        <taxon>Malvoideae</taxon>
        <taxon>Gossypium</taxon>
    </lineage>
</organism>
<reference evidence="1 2" key="1">
    <citation type="journal article" date="2019" name="Genome Biol. Evol.">
        <title>Insights into the evolution of the New World diploid cottons (Gossypium, subgenus Houzingenia) based on genome sequencing.</title>
        <authorList>
            <person name="Grover C.E."/>
            <person name="Arick M.A. 2nd"/>
            <person name="Thrash A."/>
            <person name="Conover J.L."/>
            <person name="Sanders W.S."/>
            <person name="Peterson D.G."/>
            <person name="Frelichowski J.E."/>
            <person name="Scheffler J.A."/>
            <person name="Scheffler B.E."/>
            <person name="Wendel J.F."/>
        </authorList>
    </citation>
    <scope>NUCLEOTIDE SEQUENCE [LARGE SCALE GENOMIC DNA]</scope>
    <source>
        <strain evidence="1">27</strain>
        <tissue evidence="1">Leaf</tissue>
    </source>
</reference>
<protein>
    <submittedName>
        <fullName evidence="1">Uncharacterized protein</fullName>
    </submittedName>
</protein>
<dbReference type="Proteomes" id="UP000593561">
    <property type="component" value="Unassembled WGS sequence"/>
</dbReference>
<keyword evidence="2" id="KW-1185">Reference proteome</keyword>
<dbReference type="EMBL" id="JABFAC010000010">
    <property type="protein sequence ID" value="MBA0626046.1"/>
    <property type="molecule type" value="Genomic_DNA"/>
</dbReference>
<proteinExistence type="predicted"/>
<comment type="caution">
    <text evidence="1">The sequence shown here is derived from an EMBL/GenBank/DDBJ whole genome shotgun (WGS) entry which is preliminary data.</text>
</comment>
<evidence type="ECO:0000313" key="2">
    <source>
        <dbReference type="Proteomes" id="UP000593561"/>
    </source>
</evidence>
<feature type="non-terminal residue" evidence="1">
    <location>
        <position position="1"/>
    </location>
</feature>
<accession>A0A7J8SKB7</accession>
<dbReference type="AlphaFoldDB" id="A0A7J8SKB7"/>